<dbReference type="PANTHER" id="PTHR30273:SF2">
    <property type="entry name" value="PROTEIN FECR"/>
    <property type="match status" value="1"/>
</dbReference>
<dbReference type="Pfam" id="PF16220">
    <property type="entry name" value="DUF4880"/>
    <property type="match status" value="1"/>
</dbReference>
<evidence type="ECO:0000313" key="4">
    <source>
        <dbReference type="EMBL" id="MFC4312393.1"/>
    </source>
</evidence>
<accession>A0ABV8SZK9</accession>
<dbReference type="PANTHER" id="PTHR30273">
    <property type="entry name" value="PERIPLASMIC SIGNAL SENSOR AND SIGMA FACTOR ACTIVATOR FECR-RELATED"/>
    <property type="match status" value="1"/>
</dbReference>
<dbReference type="InterPro" id="IPR012373">
    <property type="entry name" value="Ferrdict_sens_TM"/>
</dbReference>
<sequence length="351" mass="39273">MHRETRSTLNNQISEEAAEWFVDFRTGEIDASGRRAFDDWVRRSPEHLRAYLEFATIWNQTAAIDAARALDIDALIALARSEGSVVSFESAEPSPRPRAMRKWRTVSLAASLLVVLVSALTWFLFYRMPVYATQVAEERSFRLPDGSTVELNARSRLRVRFTDAERTVDLLEGQALFHVAKSPQRPFVVHSGQTRVRAVGTKFDVYRKPQGTVVTVVEGRVAVSVGSASPEAPSASSASEPGAKMFLSAGEQVTVTAHEIPRLVQANVEAVTAWTQRQLVLDAMPLIQVAEEFNRYSTRKLIVEDLGSPALRLSGVFAADPDFLIRYLRDRRDITVQETETEIHIVRRPAH</sequence>
<organism evidence="4 5">
    <name type="scientific">Steroidobacter flavus</name>
    <dbReference type="NCBI Taxonomy" id="1842136"/>
    <lineage>
        <taxon>Bacteria</taxon>
        <taxon>Pseudomonadati</taxon>
        <taxon>Pseudomonadota</taxon>
        <taxon>Gammaproteobacteria</taxon>
        <taxon>Steroidobacterales</taxon>
        <taxon>Steroidobacteraceae</taxon>
        <taxon>Steroidobacter</taxon>
    </lineage>
</organism>
<keyword evidence="1" id="KW-1133">Transmembrane helix</keyword>
<dbReference type="Proteomes" id="UP001595904">
    <property type="component" value="Unassembled WGS sequence"/>
</dbReference>
<dbReference type="InterPro" id="IPR032623">
    <property type="entry name" value="FecR_N"/>
</dbReference>
<proteinExistence type="predicted"/>
<evidence type="ECO:0000259" key="3">
    <source>
        <dbReference type="Pfam" id="PF16220"/>
    </source>
</evidence>
<comment type="caution">
    <text evidence="4">The sequence shown here is derived from an EMBL/GenBank/DDBJ whole genome shotgun (WGS) entry which is preliminary data.</text>
</comment>
<evidence type="ECO:0000256" key="1">
    <source>
        <dbReference type="SAM" id="Phobius"/>
    </source>
</evidence>
<dbReference type="RefSeq" id="WP_380601742.1">
    <property type="nucleotide sequence ID" value="NZ_JBHSDU010000014.1"/>
</dbReference>
<keyword evidence="1" id="KW-0812">Transmembrane</keyword>
<feature type="domain" description="FecR protein" evidence="2">
    <location>
        <begin position="131"/>
        <end position="221"/>
    </location>
</feature>
<evidence type="ECO:0000313" key="5">
    <source>
        <dbReference type="Proteomes" id="UP001595904"/>
    </source>
</evidence>
<gene>
    <name evidence="4" type="ORF">ACFPN2_25140</name>
</gene>
<protein>
    <submittedName>
        <fullName evidence="4">FecR family protein</fullName>
    </submittedName>
</protein>
<dbReference type="Pfam" id="PF04773">
    <property type="entry name" value="FecR"/>
    <property type="match status" value="1"/>
</dbReference>
<dbReference type="PIRSF" id="PIRSF018266">
    <property type="entry name" value="FecR"/>
    <property type="match status" value="1"/>
</dbReference>
<feature type="transmembrane region" description="Helical" evidence="1">
    <location>
        <begin position="106"/>
        <end position="125"/>
    </location>
</feature>
<dbReference type="Gene3D" id="2.60.120.1440">
    <property type="match status" value="1"/>
</dbReference>
<feature type="domain" description="FecR N-terminal" evidence="3">
    <location>
        <begin position="15"/>
        <end position="53"/>
    </location>
</feature>
<dbReference type="EMBL" id="JBHSDU010000014">
    <property type="protein sequence ID" value="MFC4312393.1"/>
    <property type="molecule type" value="Genomic_DNA"/>
</dbReference>
<reference evidence="5" key="1">
    <citation type="journal article" date="2019" name="Int. J. Syst. Evol. Microbiol.">
        <title>The Global Catalogue of Microorganisms (GCM) 10K type strain sequencing project: providing services to taxonomists for standard genome sequencing and annotation.</title>
        <authorList>
            <consortium name="The Broad Institute Genomics Platform"/>
            <consortium name="The Broad Institute Genome Sequencing Center for Infectious Disease"/>
            <person name="Wu L."/>
            <person name="Ma J."/>
        </authorList>
    </citation>
    <scope>NUCLEOTIDE SEQUENCE [LARGE SCALE GENOMIC DNA]</scope>
    <source>
        <strain evidence="5">CGMCC 1.10759</strain>
    </source>
</reference>
<keyword evidence="1" id="KW-0472">Membrane</keyword>
<dbReference type="InterPro" id="IPR006860">
    <property type="entry name" value="FecR"/>
</dbReference>
<keyword evidence="5" id="KW-1185">Reference proteome</keyword>
<evidence type="ECO:0000259" key="2">
    <source>
        <dbReference type="Pfam" id="PF04773"/>
    </source>
</evidence>
<name>A0ABV8SZK9_9GAMM</name>